<dbReference type="VEuPathDB" id="VectorBase:LOC119184749"/>
<sequence length="243" mass="27222">MAGPAELLVAALLALCAPHCCLGNPDAKRLYDDPHEQLQPAHPTREQQLGPAHRAHGAQALPTHRCEPKEPDYDNQRMGQPGDHHDESHIHEDGRVGVEPAGHLQELCQIDVQYFPFDKQDCFMKFGSWTYDGFQVDLKHVSEIPDNKHRAGGHRPDRVLPERRVGHHGRAGHAAREVYSCCEQPYPDITFNITLRRKTLLLPPSTSSSPASASPAYPSWSSTCLQIPAKRFPPITSFTFHRK</sequence>
<gene>
    <name evidence="6" type="ORF">HPB51_009190</name>
</gene>
<dbReference type="SUPFAM" id="SSF63712">
    <property type="entry name" value="Nicotinic receptor ligand binding domain-like"/>
    <property type="match status" value="1"/>
</dbReference>
<dbReference type="PANTHER" id="PTHR18945">
    <property type="entry name" value="NEUROTRANSMITTER GATED ION CHANNEL"/>
    <property type="match status" value="1"/>
</dbReference>
<dbReference type="Gene3D" id="2.70.170.10">
    <property type="entry name" value="Neurotransmitter-gated ion-channel ligand-binding domain"/>
    <property type="match status" value="1"/>
</dbReference>
<evidence type="ECO:0000256" key="2">
    <source>
        <dbReference type="ARBA" id="ARBA00023136"/>
    </source>
</evidence>
<comment type="caution">
    <text evidence="6">The sequence shown here is derived from an EMBL/GenBank/DDBJ whole genome shotgun (WGS) entry which is preliminary data.</text>
</comment>
<dbReference type="InterPro" id="IPR006201">
    <property type="entry name" value="Neur_channel"/>
</dbReference>
<feature type="region of interest" description="Disordered" evidence="3">
    <location>
        <begin position="32"/>
        <end position="90"/>
    </location>
</feature>
<dbReference type="InterPro" id="IPR006202">
    <property type="entry name" value="Neur_chan_lig-bd"/>
</dbReference>
<name>A0A9J6EZI7_RHIMP</name>
<evidence type="ECO:0000313" key="7">
    <source>
        <dbReference type="Proteomes" id="UP000821866"/>
    </source>
</evidence>
<dbReference type="AlphaFoldDB" id="A0A9J6EZI7"/>
<dbReference type="InterPro" id="IPR036734">
    <property type="entry name" value="Neur_chan_lig-bd_sf"/>
</dbReference>
<feature type="chain" id="PRO_5039932171" description="Neurotransmitter-gated ion-channel ligand-binding domain-containing protein" evidence="4">
    <location>
        <begin position="24"/>
        <end position="243"/>
    </location>
</feature>
<reference evidence="6" key="1">
    <citation type="journal article" date="2020" name="Cell">
        <title>Large-Scale Comparative Analyses of Tick Genomes Elucidate Their Genetic Diversity and Vector Capacities.</title>
        <authorList>
            <consortium name="Tick Genome and Microbiome Consortium (TIGMIC)"/>
            <person name="Jia N."/>
            <person name="Wang J."/>
            <person name="Shi W."/>
            <person name="Du L."/>
            <person name="Sun Y."/>
            <person name="Zhan W."/>
            <person name="Jiang J.F."/>
            <person name="Wang Q."/>
            <person name="Zhang B."/>
            <person name="Ji P."/>
            <person name="Bell-Sakyi L."/>
            <person name="Cui X.M."/>
            <person name="Yuan T.T."/>
            <person name="Jiang B.G."/>
            <person name="Yang W.F."/>
            <person name="Lam T.T."/>
            <person name="Chang Q.C."/>
            <person name="Ding S.J."/>
            <person name="Wang X.J."/>
            <person name="Zhu J.G."/>
            <person name="Ruan X.D."/>
            <person name="Zhao L."/>
            <person name="Wei J.T."/>
            <person name="Ye R.Z."/>
            <person name="Que T.C."/>
            <person name="Du C.H."/>
            <person name="Zhou Y.H."/>
            <person name="Cheng J.X."/>
            <person name="Dai P.F."/>
            <person name="Guo W.B."/>
            <person name="Han X.H."/>
            <person name="Huang E.J."/>
            <person name="Li L.F."/>
            <person name="Wei W."/>
            <person name="Gao Y.C."/>
            <person name="Liu J.Z."/>
            <person name="Shao H.Z."/>
            <person name="Wang X."/>
            <person name="Wang C.C."/>
            <person name="Yang T.C."/>
            <person name="Huo Q.B."/>
            <person name="Li W."/>
            <person name="Chen H.Y."/>
            <person name="Chen S.E."/>
            <person name="Zhou L.G."/>
            <person name="Ni X.B."/>
            <person name="Tian J.H."/>
            <person name="Sheng Y."/>
            <person name="Liu T."/>
            <person name="Pan Y.S."/>
            <person name="Xia L.Y."/>
            <person name="Li J."/>
            <person name="Zhao F."/>
            <person name="Cao W.C."/>
        </authorList>
    </citation>
    <scope>NUCLEOTIDE SEQUENCE</scope>
    <source>
        <strain evidence="6">Rmic-2018</strain>
    </source>
</reference>
<keyword evidence="4" id="KW-0732">Signal</keyword>
<dbReference type="InterPro" id="IPR018000">
    <property type="entry name" value="Neurotransmitter_ion_chnl_CS"/>
</dbReference>
<feature type="domain" description="Neurotransmitter-gated ion-channel ligand-binding" evidence="5">
    <location>
        <begin position="86"/>
        <end position="199"/>
    </location>
</feature>
<dbReference type="Pfam" id="PF02931">
    <property type="entry name" value="Neur_chan_LBD"/>
    <property type="match status" value="1"/>
</dbReference>
<evidence type="ECO:0000259" key="5">
    <source>
        <dbReference type="Pfam" id="PF02931"/>
    </source>
</evidence>
<keyword evidence="7" id="KW-1185">Reference proteome</keyword>
<proteinExistence type="predicted"/>
<dbReference type="EMBL" id="JABSTU010000001">
    <property type="protein sequence ID" value="KAH8039934.1"/>
    <property type="molecule type" value="Genomic_DNA"/>
</dbReference>
<dbReference type="GO" id="GO:0016020">
    <property type="term" value="C:membrane"/>
    <property type="evidence" value="ECO:0007669"/>
    <property type="project" value="UniProtKB-SubCell"/>
</dbReference>
<dbReference type="PROSITE" id="PS00236">
    <property type="entry name" value="NEUROTR_ION_CHANNEL"/>
    <property type="match status" value="1"/>
</dbReference>
<feature type="compositionally biased region" description="Basic and acidic residues" evidence="3">
    <location>
        <begin position="64"/>
        <end position="75"/>
    </location>
</feature>
<feature type="signal peptide" evidence="4">
    <location>
        <begin position="1"/>
        <end position="23"/>
    </location>
</feature>
<protein>
    <recommendedName>
        <fullName evidence="5">Neurotransmitter-gated ion-channel ligand-binding domain-containing protein</fullName>
    </recommendedName>
</protein>
<evidence type="ECO:0000313" key="6">
    <source>
        <dbReference type="EMBL" id="KAH8039934.1"/>
    </source>
</evidence>
<dbReference type="GO" id="GO:0004888">
    <property type="term" value="F:transmembrane signaling receptor activity"/>
    <property type="evidence" value="ECO:0007669"/>
    <property type="project" value="InterPro"/>
</dbReference>
<dbReference type="Proteomes" id="UP000821866">
    <property type="component" value="Chromosome 1"/>
</dbReference>
<dbReference type="GO" id="GO:0005230">
    <property type="term" value="F:extracellular ligand-gated monoatomic ion channel activity"/>
    <property type="evidence" value="ECO:0007669"/>
    <property type="project" value="InterPro"/>
</dbReference>
<evidence type="ECO:0000256" key="1">
    <source>
        <dbReference type="ARBA" id="ARBA00004141"/>
    </source>
</evidence>
<evidence type="ECO:0000256" key="4">
    <source>
        <dbReference type="SAM" id="SignalP"/>
    </source>
</evidence>
<reference evidence="6" key="2">
    <citation type="submission" date="2021-09" db="EMBL/GenBank/DDBJ databases">
        <authorList>
            <person name="Jia N."/>
            <person name="Wang J."/>
            <person name="Shi W."/>
            <person name="Du L."/>
            <person name="Sun Y."/>
            <person name="Zhan W."/>
            <person name="Jiang J."/>
            <person name="Wang Q."/>
            <person name="Zhang B."/>
            <person name="Ji P."/>
            <person name="Sakyi L.B."/>
            <person name="Cui X."/>
            <person name="Yuan T."/>
            <person name="Jiang B."/>
            <person name="Yang W."/>
            <person name="Lam T.T.-Y."/>
            <person name="Chang Q."/>
            <person name="Ding S."/>
            <person name="Wang X."/>
            <person name="Zhu J."/>
            <person name="Ruan X."/>
            <person name="Zhao L."/>
            <person name="Wei J."/>
            <person name="Que T."/>
            <person name="Du C."/>
            <person name="Cheng J."/>
            <person name="Dai P."/>
            <person name="Han X."/>
            <person name="Huang E."/>
            <person name="Gao Y."/>
            <person name="Liu J."/>
            <person name="Shao H."/>
            <person name="Ye R."/>
            <person name="Li L."/>
            <person name="Wei W."/>
            <person name="Wang X."/>
            <person name="Wang C."/>
            <person name="Huo Q."/>
            <person name="Li W."/>
            <person name="Guo W."/>
            <person name="Chen H."/>
            <person name="Chen S."/>
            <person name="Zhou L."/>
            <person name="Zhou L."/>
            <person name="Ni X."/>
            <person name="Tian J."/>
            <person name="Zhou Y."/>
            <person name="Sheng Y."/>
            <person name="Liu T."/>
            <person name="Pan Y."/>
            <person name="Xia L."/>
            <person name="Li J."/>
            <person name="Zhao F."/>
            <person name="Cao W."/>
        </authorList>
    </citation>
    <scope>NUCLEOTIDE SEQUENCE</scope>
    <source>
        <strain evidence="6">Rmic-2018</strain>
        <tissue evidence="6">Larvae</tissue>
    </source>
</reference>
<comment type="subcellular location">
    <subcellularLocation>
        <location evidence="1">Membrane</location>
        <topology evidence="1">Multi-pass membrane protein</topology>
    </subcellularLocation>
</comment>
<evidence type="ECO:0000256" key="3">
    <source>
        <dbReference type="SAM" id="MobiDB-lite"/>
    </source>
</evidence>
<organism evidence="6 7">
    <name type="scientific">Rhipicephalus microplus</name>
    <name type="common">Cattle tick</name>
    <name type="synonym">Boophilus microplus</name>
    <dbReference type="NCBI Taxonomy" id="6941"/>
    <lineage>
        <taxon>Eukaryota</taxon>
        <taxon>Metazoa</taxon>
        <taxon>Ecdysozoa</taxon>
        <taxon>Arthropoda</taxon>
        <taxon>Chelicerata</taxon>
        <taxon>Arachnida</taxon>
        <taxon>Acari</taxon>
        <taxon>Parasitiformes</taxon>
        <taxon>Ixodida</taxon>
        <taxon>Ixodoidea</taxon>
        <taxon>Ixodidae</taxon>
        <taxon>Rhipicephalinae</taxon>
        <taxon>Rhipicephalus</taxon>
        <taxon>Boophilus</taxon>
    </lineage>
</organism>
<accession>A0A9J6EZI7</accession>
<keyword evidence="2" id="KW-0472">Membrane</keyword>